<dbReference type="EMBL" id="KC977571">
    <property type="protein sequence ID" value="ATE82113.1"/>
    <property type="molecule type" value="Genomic_DNA"/>
</dbReference>
<keyword evidence="3" id="KW-1185">Reference proteome</keyword>
<evidence type="ECO:0000313" key="2">
    <source>
        <dbReference type="EMBL" id="ATE82113.1"/>
    </source>
</evidence>
<gene>
    <name evidence="2" type="ORF">psal_cds_68</name>
</gene>
<sequence length="123" mass="13472">MSFSSALFFRLFFTFCFLSGKGRLPEVCGDATGAKRGGTPPPSVAYFHSRCRRQERARGKKGAAPTGQRTEKKMARCPYPMPTRQPFFARSPGNVPKSRGEKEGNPAPKTVVARLIACSCARV</sequence>
<dbReference type="KEGG" id="vg:34568080"/>
<dbReference type="GeneID" id="34568080"/>
<protein>
    <submittedName>
        <fullName evidence="2">Uncharacterized protein</fullName>
    </submittedName>
</protein>
<dbReference type="Proteomes" id="UP000204584">
    <property type="component" value="Segment"/>
</dbReference>
<name>A0A291ATD2_9VIRU</name>
<reference evidence="2 3" key="1">
    <citation type="journal article" date="2013" name="Science">
        <title>Pandoraviruses: amoeba viruses with genomes up to 2.5 Mb reaching that of parasitic eukaryotes.</title>
        <authorList>
            <person name="Philippe N."/>
            <person name="Legendre M."/>
            <person name="Doutre G."/>
            <person name="Coute Y."/>
            <person name="Poirot O."/>
            <person name="Lescot M."/>
            <person name="Arslan D."/>
            <person name="Seltzer V."/>
            <person name="Bertaux L."/>
            <person name="Bruley C."/>
            <person name="Garin J."/>
            <person name="Claverie J.M."/>
            <person name="Abergel C."/>
        </authorList>
    </citation>
    <scope>NUCLEOTIDE SEQUENCE [LARGE SCALE GENOMIC DNA]</scope>
</reference>
<dbReference type="RefSeq" id="YP_009429952.1">
    <property type="nucleotide sequence ID" value="NC_022098.1"/>
</dbReference>
<proteinExistence type="predicted"/>
<feature type="region of interest" description="Disordered" evidence="1">
    <location>
        <begin position="53"/>
        <end position="108"/>
    </location>
</feature>
<evidence type="ECO:0000313" key="3">
    <source>
        <dbReference type="Proteomes" id="UP000204584"/>
    </source>
</evidence>
<evidence type="ECO:0000256" key="1">
    <source>
        <dbReference type="SAM" id="MobiDB-lite"/>
    </source>
</evidence>
<organism evidence="2 3">
    <name type="scientific">Pandoravirus salinus</name>
    <dbReference type="NCBI Taxonomy" id="1349410"/>
    <lineage>
        <taxon>Viruses</taxon>
        <taxon>Pandoravirus</taxon>
    </lineage>
</organism>
<accession>A0A291ATD2</accession>